<keyword evidence="2" id="KW-0472">Membrane</keyword>
<dbReference type="Proteomes" id="UP000224101">
    <property type="component" value="Segment"/>
</dbReference>
<feature type="transmembrane region" description="Helical" evidence="2">
    <location>
        <begin position="56"/>
        <end position="75"/>
    </location>
</feature>
<proteinExistence type="predicted"/>
<dbReference type="GeneID" id="40085897"/>
<sequence length="130" mass="13833">MTYLINVLLSAQPFLVAALVIAVLGFAVPRLFFYAVNYGHNTFSHTLQDYIDRGTHVLAGVVAVAGITFGLIASGNTTKLGSDGKAQAQQAIVQQLESPPTAGPIVDKSRSTAKSASDSKADFDEMVRYK</sequence>
<reference evidence="3 4" key="1">
    <citation type="submission" date="2017-08" db="EMBL/GenBank/DDBJ databases">
        <title>Characterization and complete genome sequence of novel bacteriophage infecting the causal agent of bacterial fruit blotch, Acidovorax citrulli.</title>
        <authorList>
            <person name="Midani A.R."/>
            <person name="Park S.-H."/>
            <person name="Choi T.-J."/>
        </authorList>
    </citation>
    <scope>NUCLEOTIDE SEQUENCE [LARGE SCALE GENOMIC DNA]</scope>
</reference>
<dbReference type="EMBL" id="KY979132">
    <property type="protein sequence ID" value="ASD50493.1"/>
    <property type="molecule type" value="Genomic_DNA"/>
</dbReference>
<name>A0A218M366_9CAUD</name>
<evidence type="ECO:0000313" key="4">
    <source>
        <dbReference type="Proteomes" id="UP000224101"/>
    </source>
</evidence>
<dbReference type="RefSeq" id="YP_009609812.1">
    <property type="nucleotide sequence ID" value="NC_041997.1"/>
</dbReference>
<feature type="region of interest" description="Disordered" evidence="1">
    <location>
        <begin position="96"/>
        <end position="130"/>
    </location>
</feature>
<evidence type="ECO:0000256" key="1">
    <source>
        <dbReference type="SAM" id="MobiDB-lite"/>
    </source>
</evidence>
<organism evidence="3 4">
    <name type="scientific">Acidovorax phage ACP17</name>
    <dbReference type="NCBI Taxonomy" id="2010329"/>
    <lineage>
        <taxon>Viruses</taxon>
        <taxon>Duplodnaviria</taxon>
        <taxon>Heunggongvirae</taxon>
        <taxon>Uroviricota</taxon>
        <taxon>Caudoviricetes</taxon>
        <taxon>Busanvirus</taxon>
        <taxon>Busanvirus ACP17</taxon>
    </lineage>
</organism>
<accession>A0A218M366</accession>
<evidence type="ECO:0000313" key="3">
    <source>
        <dbReference type="EMBL" id="ASD50493.1"/>
    </source>
</evidence>
<feature type="compositionally biased region" description="Basic and acidic residues" evidence="1">
    <location>
        <begin position="117"/>
        <end position="130"/>
    </location>
</feature>
<evidence type="ECO:0000256" key="2">
    <source>
        <dbReference type="SAM" id="Phobius"/>
    </source>
</evidence>
<keyword evidence="2" id="KW-0812">Transmembrane</keyword>
<dbReference type="KEGG" id="vg:40085897"/>
<feature type="transmembrane region" description="Helical" evidence="2">
    <location>
        <begin position="12"/>
        <end position="36"/>
    </location>
</feature>
<keyword evidence="2" id="KW-1133">Transmembrane helix</keyword>
<keyword evidence="4" id="KW-1185">Reference proteome</keyword>
<protein>
    <submittedName>
        <fullName evidence="3">Uncharacterized protein</fullName>
    </submittedName>
</protein>